<evidence type="ECO:0000313" key="15">
    <source>
        <dbReference type="EMBL" id="KAK3792901.1"/>
    </source>
</evidence>
<dbReference type="CDD" id="cd06613">
    <property type="entry name" value="STKc_MAP4K3_like"/>
    <property type="match status" value="1"/>
</dbReference>
<feature type="binding site" evidence="11">
    <location>
        <position position="44"/>
    </location>
    <ligand>
        <name>ATP</name>
        <dbReference type="ChEBI" id="CHEBI:30616"/>
    </ligand>
</feature>
<keyword evidence="16" id="KW-1185">Reference proteome</keyword>
<sequence length="913" mass="103124">MSADDISRRDPQDDFELIQRVGSGTYGDVYKARDLNTGELAGIKVIKLEPGDDFAVIQQEIIMMKGCKHPNIVAYFGSYLRREKLWIAMEYCGGGSMQDIYHVTGPLPEPTIAFVCRETLKGLNYLHRRGKMHRDIKGANILVTDEGDIKLADFGVSAQITATMCKRKSFIGTPYWMAPEVAAVERKGGYNQQCDIWAVGITAIEFAELQPPMFDLHPMRALLLMSKSGFKPPQLKDKNKWSPVFQSFIKVALTKNPKKRPSADRLIEHTFLLGDLSRRLTKEMLEKSRNPTHTFEFTEDEDGEPCLKDAPRRIPSNKTARQMADTDSIELPVSVVDQADDDKYNTAKPFLDEESTQKSLLECVEEELSQRGHRSSLCLEDDVPSIHEEPTLQKNASPFAPPKPPRSKEPYSRAVRDRINSNQSDDADGGEELEVDTGPDMESLIDRMLTLTPQASHLSSLPGQPGMNITPEPEFDYSLVSAVPSSSPPTLPPKRSPPLHTNGDVKHSDDNGLPFEVHERSEDAGKPPPAIPPRRRVRREDISQASQQRPVSNGLPPTPQVHMGACFSKVFNGCPLHINCTASWVHPDTRDQFIFIGANEGLYTLNLNEIHEASLELVHARRCIWLYAIKDILMSLSGKTPTLYRHDLMMLHTRQTSRFSLPMNKIPEKLVPRRLQPTVKVPDTRGCQRCCVGRNPYNGYRYLCGALTNGVILMQWYEPLNKFMLLKTFETEQMPTDLQVFEMFISPELEYPMVCYGVRKGHDRNHVKFDVINLNTMTSWFTDTDPSSAKELLPVVNVTQLEKDTVLICYDKFVKVVSLSGKLKSSRRQQAELHFDCFVDSLVTLQDSVLAFHQHGMQGRSFKANEVTQEICDKTRIFRLLGSDRVICLESRPTSDPRANSNLYVLAGHENTY</sequence>
<feature type="region of interest" description="Disordered" evidence="12">
    <location>
        <begin position="389"/>
        <end position="443"/>
    </location>
</feature>
<reference evidence="15" key="1">
    <citation type="journal article" date="2023" name="G3 (Bethesda)">
        <title>A reference genome for the long-term kleptoplast-retaining sea slug Elysia crispata morphotype clarki.</title>
        <authorList>
            <person name="Eastman K.E."/>
            <person name="Pendleton A.L."/>
            <person name="Shaikh M.A."/>
            <person name="Suttiyut T."/>
            <person name="Ogas R."/>
            <person name="Tomko P."/>
            <person name="Gavelis G."/>
            <person name="Widhalm J.R."/>
            <person name="Wisecaver J.H."/>
        </authorList>
    </citation>
    <scope>NUCLEOTIDE SEQUENCE</scope>
    <source>
        <strain evidence="15">ECLA1</strain>
    </source>
</reference>
<proteinExistence type="inferred from homology"/>
<evidence type="ECO:0000256" key="12">
    <source>
        <dbReference type="SAM" id="MobiDB-lite"/>
    </source>
</evidence>
<evidence type="ECO:0000256" key="1">
    <source>
        <dbReference type="ARBA" id="ARBA00001946"/>
    </source>
</evidence>
<dbReference type="EMBL" id="JAWDGP010001311">
    <property type="protein sequence ID" value="KAK3792901.1"/>
    <property type="molecule type" value="Genomic_DNA"/>
</dbReference>
<comment type="catalytic activity">
    <reaction evidence="9">
        <text>L-seryl-[protein] + ATP = O-phospho-L-seryl-[protein] + ADP + H(+)</text>
        <dbReference type="Rhea" id="RHEA:17989"/>
        <dbReference type="Rhea" id="RHEA-COMP:9863"/>
        <dbReference type="Rhea" id="RHEA-COMP:11604"/>
        <dbReference type="ChEBI" id="CHEBI:15378"/>
        <dbReference type="ChEBI" id="CHEBI:29999"/>
        <dbReference type="ChEBI" id="CHEBI:30616"/>
        <dbReference type="ChEBI" id="CHEBI:83421"/>
        <dbReference type="ChEBI" id="CHEBI:456216"/>
        <dbReference type="EC" id="2.7.11.1"/>
    </reaction>
</comment>
<keyword evidence="4" id="KW-0597">Phosphoprotein</keyword>
<evidence type="ECO:0000256" key="8">
    <source>
        <dbReference type="ARBA" id="ARBA00022840"/>
    </source>
</evidence>
<feature type="compositionally biased region" description="Basic and acidic residues" evidence="12">
    <location>
        <begin position="406"/>
        <end position="419"/>
    </location>
</feature>
<organism evidence="15 16">
    <name type="scientific">Elysia crispata</name>
    <name type="common">lettuce slug</name>
    <dbReference type="NCBI Taxonomy" id="231223"/>
    <lineage>
        <taxon>Eukaryota</taxon>
        <taxon>Metazoa</taxon>
        <taxon>Spiralia</taxon>
        <taxon>Lophotrochozoa</taxon>
        <taxon>Mollusca</taxon>
        <taxon>Gastropoda</taxon>
        <taxon>Heterobranchia</taxon>
        <taxon>Euthyneura</taxon>
        <taxon>Panpulmonata</taxon>
        <taxon>Sacoglossa</taxon>
        <taxon>Placobranchoidea</taxon>
        <taxon>Plakobranchidae</taxon>
        <taxon>Elysia</taxon>
    </lineage>
</organism>
<comment type="catalytic activity">
    <reaction evidence="9">
        <text>L-threonyl-[protein] + ATP = O-phospho-L-threonyl-[protein] + ADP + H(+)</text>
        <dbReference type="Rhea" id="RHEA:46608"/>
        <dbReference type="Rhea" id="RHEA-COMP:11060"/>
        <dbReference type="Rhea" id="RHEA-COMP:11605"/>
        <dbReference type="ChEBI" id="CHEBI:15378"/>
        <dbReference type="ChEBI" id="CHEBI:30013"/>
        <dbReference type="ChEBI" id="CHEBI:30616"/>
        <dbReference type="ChEBI" id="CHEBI:61977"/>
        <dbReference type="ChEBI" id="CHEBI:456216"/>
        <dbReference type="EC" id="2.7.11.1"/>
    </reaction>
</comment>
<feature type="domain" description="CNH" evidence="14">
    <location>
        <begin position="575"/>
        <end position="886"/>
    </location>
</feature>
<evidence type="ECO:0000256" key="4">
    <source>
        <dbReference type="ARBA" id="ARBA00022553"/>
    </source>
</evidence>
<dbReference type="InterPro" id="IPR001180">
    <property type="entry name" value="CNH_dom"/>
</dbReference>
<dbReference type="InterPro" id="IPR050629">
    <property type="entry name" value="STE20/SPS1-PAK"/>
</dbReference>
<evidence type="ECO:0000313" key="16">
    <source>
        <dbReference type="Proteomes" id="UP001283361"/>
    </source>
</evidence>
<dbReference type="EC" id="2.7.11.1" evidence="9"/>
<dbReference type="GO" id="GO:0008349">
    <property type="term" value="F:MAP kinase kinase kinase kinase activity"/>
    <property type="evidence" value="ECO:0007669"/>
    <property type="project" value="InterPro"/>
</dbReference>
<comment type="cofactor">
    <cofactor evidence="1 9">
        <name>Mg(2+)</name>
        <dbReference type="ChEBI" id="CHEBI:18420"/>
    </cofactor>
</comment>
<protein>
    <recommendedName>
        <fullName evidence="9">Mitogen-activated protein kinase kinase kinase kinase</fullName>
        <ecNumber evidence="9">2.7.11.1</ecNumber>
    </recommendedName>
</protein>
<feature type="binding site" evidence="11">
    <location>
        <begin position="21"/>
        <end position="29"/>
    </location>
    <ligand>
        <name>ATP</name>
        <dbReference type="ChEBI" id="CHEBI:30616"/>
    </ligand>
</feature>
<dbReference type="Proteomes" id="UP001283361">
    <property type="component" value="Unassembled WGS sequence"/>
</dbReference>
<feature type="compositionally biased region" description="Acidic residues" evidence="12">
    <location>
        <begin position="425"/>
        <end position="439"/>
    </location>
</feature>
<comment type="similarity">
    <text evidence="2 9">Belongs to the protein kinase superfamily. STE Ser/Thr protein kinase family. STE20 subfamily.</text>
</comment>
<comment type="caution">
    <text evidence="15">The sequence shown here is derived from an EMBL/GenBank/DDBJ whole genome shotgun (WGS) entry which is preliminary data.</text>
</comment>
<evidence type="ECO:0000256" key="9">
    <source>
        <dbReference type="PIRNR" id="PIRNR038172"/>
    </source>
</evidence>
<keyword evidence="6 9" id="KW-0547">Nucleotide-binding</keyword>
<dbReference type="PANTHER" id="PTHR48012">
    <property type="entry name" value="STERILE20-LIKE KINASE, ISOFORM B-RELATED"/>
    <property type="match status" value="1"/>
</dbReference>
<dbReference type="PIRSF" id="PIRSF038172">
    <property type="entry name" value="MAPKKKK"/>
    <property type="match status" value="1"/>
</dbReference>
<evidence type="ECO:0000256" key="11">
    <source>
        <dbReference type="PIRSR" id="PIRSR038172-2"/>
    </source>
</evidence>
<accession>A0AAE1E3I4</accession>
<keyword evidence="8 9" id="KW-0067">ATP-binding</keyword>
<dbReference type="FunFam" id="1.10.510.10:FF:000031">
    <property type="entry name" value="Mitogen-activated protein kinase kinase kinase kinase"/>
    <property type="match status" value="1"/>
</dbReference>
<dbReference type="PANTHER" id="PTHR48012:SF18">
    <property type="entry name" value="HAPPYHOUR, ISOFORM A"/>
    <property type="match status" value="1"/>
</dbReference>
<dbReference type="SUPFAM" id="SSF56112">
    <property type="entry name" value="Protein kinase-like (PK-like)"/>
    <property type="match status" value="1"/>
</dbReference>
<dbReference type="SMART" id="SM00036">
    <property type="entry name" value="CNH"/>
    <property type="match status" value="1"/>
</dbReference>
<dbReference type="PROSITE" id="PS50219">
    <property type="entry name" value="CNH"/>
    <property type="match status" value="1"/>
</dbReference>
<dbReference type="Gene3D" id="1.10.510.10">
    <property type="entry name" value="Transferase(Phosphotransferase) domain 1"/>
    <property type="match status" value="1"/>
</dbReference>
<feature type="active site" description="Proton acceptor" evidence="10">
    <location>
        <position position="135"/>
    </location>
</feature>
<feature type="region of interest" description="Disordered" evidence="12">
    <location>
        <begin position="479"/>
        <end position="536"/>
    </location>
</feature>
<evidence type="ECO:0000256" key="2">
    <source>
        <dbReference type="ARBA" id="ARBA00008874"/>
    </source>
</evidence>
<dbReference type="Pfam" id="PF00069">
    <property type="entry name" value="Pkinase"/>
    <property type="match status" value="1"/>
</dbReference>
<dbReference type="AlphaFoldDB" id="A0AAE1E3I4"/>
<evidence type="ECO:0000259" key="13">
    <source>
        <dbReference type="PROSITE" id="PS50011"/>
    </source>
</evidence>
<gene>
    <name evidence="15" type="ORF">RRG08_033754</name>
</gene>
<dbReference type="InterPro" id="IPR011009">
    <property type="entry name" value="Kinase-like_dom_sf"/>
</dbReference>
<evidence type="ECO:0000259" key="14">
    <source>
        <dbReference type="PROSITE" id="PS50219"/>
    </source>
</evidence>
<dbReference type="PROSITE" id="PS50011">
    <property type="entry name" value="PROTEIN_KINASE_DOM"/>
    <property type="match status" value="1"/>
</dbReference>
<name>A0AAE1E3I4_9GAST</name>
<evidence type="ECO:0000256" key="5">
    <source>
        <dbReference type="ARBA" id="ARBA00022679"/>
    </source>
</evidence>
<evidence type="ECO:0000256" key="3">
    <source>
        <dbReference type="ARBA" id="ARBA00022527"/>
    </source>
</evidence>
<feature type="compositionally biased region" description="Pro residues" evidence="12">
    <location>
        <begin position="486"/>
        <end position="496"/>
    </location>
</feature>
<evidence type="ECO:0000256" key="10">
    <source>
        <dbReference type="PIRSR" id="PIRSR038172-1"/>
    </source>
</evidence>
<keyword evidence="3 9" id="KW-0723">Serine/threonine-protein kinase</keyword>
<keyword evidence="5 9" id="KW-0808">Transferase</keyword>
<dbReference type="InterPro" id="IPR021160">
    <property type="entry name" value="MAPKKKK"/>
</dbReference>
<feature type="compositionally biased region" description="Basic and acidic residues" evidence="12">
    <location>
        <begin position="503"/>
        <end position="525"/>
    </location>
</feature>
<feature type="domain" description="Protein kinase" evidence="13">
    <location>
        <begin position="15"/>
        <end position="272"/>
    </location>
</feature>
<dbReference type="GO" id="GO:0005737">
    <property type="term" value="C:cytoplasm"/>
    <property type="evidence" value="ECO:0007669"/>
    <property type="project" value="TreeGrafter"/>
</dbReference>
<dbReference type="GO" id="GO:0005524">
    <property type="term" value="F:ATP binding"/>
    <property type="evidence" value="ECO:0007669"/>
    <property type="project" value="UniProtKB-UniRule"/>
</dbReference>
<feature type="region of interest" description="Disordered" evidence="12">
    <location>
        <begin position="285"/>
        <end position="334"/>
    </location>
</feature>
<evidence type="ECO:0000256" key="6">
    <source>
        <dbReference type="ARBA" id="ARBA00022741"/>
    </source>
</evidence>
<dbReference type="InterPro" id="IPR000719">
    <property type="entry name" value="Prot_kinase_dom"/>
</dbReference>
<dbReference type="SMART" id="SM00220">
    <property type="entry name" value="S_TKc"/>
    <property type="match status" value="1"/>
</dbReference>
<keyword evidence="7 9" id="KW-0418">Kinase</keyword>
<comment type="function">
    <text evidence="9">Serine/threonine kinase that plays a role in the response to environmental stress. Appears to act upstream of the JUN N-terminal pathway.</text>
</comment>
<evidence type="ECO:0000256" key="7">
    <source>
        <dbReference type="ARBA" id="ARBA00022777"/>
    </source>
</evidence>
<dbReference type="Pfam" id="PF00780">
    <property type="entry name" value="CNH"/>
    <property type="match status" value="1"/>
</dbReference>